<evidence type="ECO:0000313" key="12">
    <source>
        <dbReference type="Proteomes" id="UP000248706"/>
    </source>
</evidence>
<reference evidence="11 12" key="1">
    <citation type="submission" date="2016-08" db="EMBL/GenBank/DDBJ databases">
        <title>Analysis of Carbohydrate Active Enzymes in Thermogemmatispora T81 Reveals Carbohydrate Degradation Ability.</title>
        <authorList>
            <person name="Tomazini A."/>
            <person name="Lal S."/>
            <person name="Stott M."/>
            <person name="Henrissat B."/>
            <person name="Polikarpov I."/>
            <person name="Sparling R."/>
            <person name="Levin D.B."/>
        </authorList>
    </citation>
    <scope>NUCLEOTIDE SEQUENCE [LARGE SCALE GENOMIC DNA]</scope>
    <source>
        <strain evidence="11 12">T81</strain>
    </source>
</reference>
<evidence type="ECO:0000256" key="6">
    <source>
        <dbReference type="ARBA" id="ARBA00023004"/>
    </source>
</evidence>
<dbReference type="GO" id="GO:0051536">
    <property type="term" value="F:iron-sulfur cluster binding"/>
    <property type="evidence" value="ECO:0007669"/>
    <property type="project" value="UniProtKB-KW"/>
</dbReference>
<dbReference type="InterPro" id="IPR003265">
    <property type="entry name" value="HhH-GPD_domain"/>
</dbReference>
<evidence type="ECO:0000256" key="9">
    <source>
        <dbReference type="ARBA" id="ARBA00023295"/>
    </source>
</evidence>
<evidence type="ECO:0000256" key="4">
    <source>
        <dbReference type="ARBA" id="ARBA00022763"/>
    </source>
</evidence>
<dbReference type="Gene3D" id="1.10.340.30">
    <property type="entry name" value="Hypothetical protein, domain 2"/>
    <property type="match status" value="1"/>
</dbReference>
<dbReference type="GO" id="GO:0006284">
    <property type="term" value="P:base-excision repair"/>
    <property type="evidence" value="ECO:0007669"/>
    <property type="project" value="InterPro"/>
</dbReference>
<keyword evidence="8" id="KW-0234">DNA repair</keyword>
<dbReference type="GO" id="GO:0046872">
    <property type="term" value="F:metal ion binding"/>
    <property type="evidence" value="ECO:0007669"/>
    <property type="project" value="UniProtKB-KW"/>
</dbReference>
<keyword evidence="9" id="KW-0326">Glycosidase</keyword>
<proteinExistence type="inferred from homology"/>
<evidence type="ECO:0000256" key="3">
    <source>
        <dbReference type="ARBA" id="ARBA00022723"/>
    </source>
</evidence>
<comment type="cofactor">
    <cofactor evidence="1">
        <name>[4Fe-4S] cluster</name>
        <dbReference type="ChEBI" id="CHEBI:49883"/>
    </cofactor>
</comment>
<dbReference type="PANTHER" id="PTHR47203">
    <property type="match status" value="1"/>
</dbReference>
<dbReference type="PROSITE" id="PS00764">
    <property type="entry name" value="ENDONUCLEASE_III_1"/>
    <property type="match status" value="1"/>
</dbReference>
<dbReference type="InterPro" id="IPR023170">
    <property type="entry name" value="HhH_base_excis_C"/>
</dbReference>
<organism evidence="11 12">
    <name type="scientific">Thermogemmatispora tikiterensis</name>
    <dbReference type="NCBI Taxonomy" id="1825093"/>
    <lineage>
        <taxon>Bacteria</taxon>
        <taxon>Bacillati</taxon>
        <taxon>Chloroflexota</taxon>
        <taxon>Ktedonobacteria</taxon>
        <taxon>Thermogemmatisporales</taxon>
        <taxon>Thermogemmatisporaceae</taxon>
        <taxon>Thermogemmatispora</taxon>
    </lineage>
</organism>
<evidence type="ECO:0000313" key="11">
    <source>
        <dbReference type="EMBL" id="RAQ98139.1"/>
    </source>
</evidence>
<dbReference type="SMART" id="SM00478">
    <property type="entry name" value="ENDO3c"/>
    <property type="match status" value="1"/>
</dbReference>
<dbReference type="InterPro" id="IPR004035">
    <property type="entry name" value="Endouclease-III_FeS-bd_BS"/>
</dbReference>
<dbReference type="GO" id="GO:0016798">
    <property type="term" value="F:hydrolase activity, acting on glycosyl bonds"/>
    <property type="evidence" value="ECO:0007669"/>
    <property type="project" value="UniProtKB-KW"/>
</dbReference>
<dbReference type="GO" id="GO:0004519">
    <property type="term" value="F:endonuclease activity"/>
    <property type="evidence" value="ECO:0007669"/>
    <property type="project" value="UniProtKB-KW"/>
</dbReference>
<dbReference type="Gene3D" id="1.10.1670.10">
    <property type="entry name" value="Helix-hairpin-Helix base-excision DNA repair enzymes (C-terminal)"/>
    <property type="match status" value="1"/>
</dbReference>
<evidence type="ECO:0000256" key="1">
    <source>
        <dbReference type="ARBA" id="ARBA00001966"/>
    </source>
</evidence>
<dbReference type="OrthoDB" id="9802365at2"/>
<name>A0A328VLS0_9CHLR</name>
<dbReference type="Proteomes" id="UP000248706">
    <property type="component" value="Unassembled WGS sequence"/>
</dbReference>
<keyword evidence="12" id="KW-1185">Reference proteome</keyword>
<keyword evidence="6" id="KW-0408">Iron</keyword>
<dbReference type="PANTHER" id="PTHR47203:SF1">
    <property type="entry name" value="HYPOTHETICAL BASE EXCISION DNA REPAIR PROTEIN (EUROFUNG)"/>
    <property type="match status" value="1"/>
</dbReference>
<evidence type="ECO:0000259" key="10">
    <source>
        <dbReference type="SMART" id="SM00478"/>
    </source>
</evidence>
<evidence type="ECO:0000256" key="8">
    <source>
        <dbReference type="ARBA" id="ARBA00023204"/>
    </source>
</evidence>
<evidence type="ECO:0000256" key="5">
    <source>
        <dbReference type="ARBA" id="ARBA00022801"/>
    </source>
</evidence>
<keyword evidence="7" id="KW-0411">Iron-sulfur</keyword>
<sequence length="231" mass="26043">MRVLEITRRLVEHYGEPEWSSKDPLSQLIDVLLSHRTRDEQTAAAYARLRQRFGSWEAVRDAPTAAVEEAIAVVNWPEIKAPRLQTILRQITAERGALNLDFLCTLPVAEGLAWLSRFEGVGPKTAACVLLFSCRLPVLPVDTHVHRIAIRLGLISPRLTPEQAQPVLQALLPTDARAIYNFHKGLVWHGQRCCYFQRPRCARCFLRDLCAYYAAAQQRQGTTCEGEEGKG</sequence>
<comment type="caution">
    <text evidence="11">The sequence shown here is derived from an EMBL/GenBank/DDBJ whole genome shotgun (WGS) entry which is preliminary data.</text>
</comment>
<evidence type="ECO:0000256" key="7">
    <source>
        <dbReference type="ARBA" id="ARBA00023014"/>
    </source>
</evidence>
<dbReference type="AlphaFoldDB" id="A0A328VLS0"/>
<keyword evidence="5" id="KW-0378">Hydrolase</keyword>
<feature type="domain" description="HhH-GPD" evidence="10">
    <location>
        <begin position="33"/>
        <end position="192"/>
    </location>
</feature>
<dbReference type="CDD" id="cd00056">
    <property type="entry name" value="ENDO3c"/>
    <property type="match status" value="1"/>
</dbReference>
<protein>
    <submittedName>
        <fullName evidence="11">Endonuclease III</fullName>
    </submittedName>
</protein>
<comment type="similarity">
    <text evidence="2">Belongs to the Nth/MutY family.</text>
</comment>
<dbReference type="InterPro" id="IPR011257">
    <property type="entry name" value="DNA_glycosylase"/>
</dbReference>
<dbReference type="SUPFAM" id="SSF48150">
    <property type="entry name" value="DNA-glycosylase"/>
    <property type="match status" value="1"/>
</dbReference>
<keyword evidence="3" id="KW-0479">Metal-binding</keyword>
<keyword evidence="4" id="KW-0227">DNA damage</keyword>
<dbReference type="PIRSF" id="PIRSF001435">
    <property type="entry name" value="Nth"/>
    <property type="match status" value="1"/>
</dbReference>
<keyword evidence="11" id="KW-0540">Nuclease</keyword>
<dbReference type="EMBL" id="MCIF01000002">
    <property type="protein sequence ID" value="RAQ98139.1"/>
    <property type="molecule type" value="Genomic_DNA"/>
</dbReference>
<keyword evidence="11" id="KW-0255">Endonuclease</keyword>
<accession>A0A328VLS0</accession>
<gene>
    <name evidence="11" type="ORF">A4R35_21540</name>
</gene>
<dbReference type="Pfam" id="PF00730">
    <property type="entry name" value="HhH-GPD"/>
    <property type="match status" value="1"/>
</dbReference>
<evidence type="ECO:0000256" key="2">
    <source>
        <dbReference type="ARBA" id="ARBA00008343"/>
    </source>
</evidence>